<feature type="transmembrane region" description="Helical" evidence="10">
    <location>
        <begin position="275"/>
        <end position="299"/>
    </location>
</feature>
<evidence type="ECO:0000313" key="13">
    <source>
        <dbReference type="Proteomes" id="UP000660801"/>
    </source>
</evidence>
<dbReference type="InterPro" id="IPR035906">
    <property type="entry name" value="MetI-like_sf"/>
</dbReference>
<comment type="caution">
    <text evidence="12">The sequence shown here is derived from an EMBL/GenBank/DDBJ whole genome shotgun (WGS) entry which is preliminary data.</text>
</comment>
<dbReference type="CDD" id="cd06261">
    <property type="entry name" value="TM_PBP2"/>
    <property type="match status" value="1"/>
</dbReference>
<dbReference type="NCBIfam" id="NF043080">
    <property type="entry name" value="MMSYN1_0166"/>
    <property type="match status" value="1"/>
</dbReference>
<proteinExistence type="inferred from homology"/>
<dbReference type="InterPro" id="IPR000515">
    <property type="entry name" value="MetI-like"/>
</dbReference>
<evidence type="ECO:0000256" key="10">
    <source>
        <dbReference type="RuleBase" id="RU363032"/>
    </source>
</evidence>
<dbReference type="InterPro" id="IPR050366">
    <property type="entry name" value="BP-dependent_transpt_permease"/>
</dbReference>
<feature type="transmembrane region" description="Helical" evidence="10">
    <location>
        <begin position="111"/>
        <end position="133"/>
    </location>
</feature>
<reference evidence="12" key="2">
    <citation type="submission" date="2020-09" db="EMBL/GenBank/DDBJ databases">
        <authorList>
            <person name="Sun Q."/>
            <person name="Zhou Y."/>
        </authorList>
    </citation>
    <scope>NUCLEOTIDE SEQUENCE</scope>
    <source>
        <strain evidence="12">CGMCC 1.15533</strain>
    </source>
</reference>
<dbReference type="InterPro" id="IPR025966">
    <property type="entry name" value="OppC_N"/>
</dbReference>
<dbReference type="GO" id="GO:0015031">
    <property type="term" value="P:protein transport"/>
    <property type="evidence" value="ECO:0007669"/>
    <property type="project" value="UniProtKB-KW"/>
</dbReference>
<dbReference type="PROSITE" id="PS50928">
    <property type="entry name" value="ABC_TM1"/>
    <property type="match status" value="1"/>
</dbReference>
<dbReference type="RefSeq" id="WP_068991054.1">
    <property type="nucleotide sequence ID" value="NZ_BMJN01000014.1"/>
</dbReference>
<evidence type="ECO:0000256" key="7">
    <source>
        <dbReference type="ARBA" id="ARBA00022989"/>
    </source>
</evidence>
<evidence type="ECO:0000256" key="1">
    <source>
        <dbReference type="ARBA" id="ARBA00004651"/>
    </source>
</evidence>
<dbReference type="Pfam" id="PF00528">
    <property type="entry name" value="BPD_transp_1"/>
    <property type="match status" value="1"/>
</dbReference>
<keyword evidence="5" id="KW-0571">Peptide transport</keyword>
<dbReference type="OrthoDB" id="9797472at2"/>
<feature type="domain" description="ABC transmembrane type-1" evidence="11">
    <location>
        <begin position="107"/>
        <end position="295"/>
    </location>
</feature>
<dbReference type="Proteomes" id="UP000660801">
    <property type="component" value="Unassembled WGS sequence"/>
</dbReference>
<dbReference type="Pfam" id="PF12911">
    <property type="entry name" value="OppC_N"/>
    <property type="match status" value="1"/>
</dbReference>
<dbReference type="PANTHER" id="PTHR43386">
    <property type="entry name" value="OLIGOPEPTIDE TRANSPORT SYSTEM PERMEASE PROTEIN APPC"/>
    <property type="match status" value="1"/>
</dbReference>
<feature type="transmembrane region" description="Helical" evidence="10">
    <location>
        <begin position="145"/>
        <end position="163"/>
    </location>
</feature>
<feature type="transmembrane region" description="Helical" evidence="10">
    <location>
        <begin position="169"/>
        <end position="188"/>
    </location>
</feature>
<dbReference type="SUPFAM" id="SSF161098">
    <property type="entry name" value="MetI-like"/>
    <property type="match status" value="1"/>
</dbReference>
<evidence type="ECO:0000259" key="11">
    <source>
        <dbReference type="PROSITE" id="PS50928"/>
    </source>
</evidence>
<sequence length="308" mass="34410">MATIDKSKFAFVKRDDFASETIDAPAYSYWKSVMRQFMKKKSTILMLGILIAIVVISFVYPIFSDFDYNDVSKVNDFSARYIKPNAEHWFGTDSNGKSLFDGVWFGARNSILISIIATVINMVIGVLVGGIWGVSKSVDRIMLEVYNVLSNIPSLLIIIVLTYSIGAGFWNLIFAMTVTSWIGIAYSIRVQILRYRDLEYNLASQTLGTPTIKIVTKNILPQLISVIVTVTSQMLPSFISYEAFLSFFGLGLPVTVPSLGRLISDYSQNVTTNAYLFWIPLTTLILVSLSLFIVGQNLADASDPRTHR</sequence>
<evidence type="ECO:0000313" key="12">
    <source>
        <dbReference type="EMBL" id="GGE31109.1"/>
    </source>
</evidence>
<dbReference type="EMBL" id="BMJN01000014">
    <property type="protein sequence ID" value="GGE31109.1"/>
    <property type="molecule type" value="Genomic_DNA"/>
</dbReference>
<dbReference type="AlphaFoldDB" id="A0A917A6N8"/>
<keyword evidence="8 10" id="KW-0472">Membrane</keyword>
<keyword evidence="6" id="KW-0653">Protein transport</keyword>
<keyword evidence="3" id="KW-1003">Cell membrane</keyword>
<protein>
    <submittedName>
        <fullName evidence="12">Peptide ABC transporter permease</fullName>
    </submittedName>
</protein>
<evidence type="ECO:0000256" key="5">
    <source>
        <dbReference type="ARBA" id="ARBA00022856"/>
    </source>
</evidence>
<evidence type="ECO:0000256" key="8">
    <source>
        <dbReference type="ARBA" id="ARBA00023136"/>
    </source>
</evidence>
<keyword evidence="2 10" id="KW-0813">Transport</keyword>
<keyword evidence="7 10" id="KW-1133">Transmembrane helix</keyword>
<gene>
    <name evidence="12" type="ORF">GCM10011510_10490</name>
</gene>
<reference evidence="12" key="1">
    <citation type="journal article" date="2014" name="Int. J. Syst. Evol. Microbiol.">
        <title>Complete genome sequence of Corynebacterium casei LMG S-19264T (=DSM 44701T), isolated from a smear-ripened cheese.</title>
        <authorList>
            <consortium name="US DOE Joint Genome Institute (JGI-PGF)"/>
            <person name="Walter F."/>
            <person name="Albersmeier A."/>
            <person name="Kalinowski J."/>
            <person name="Ruckert C."/>
        </authorList>
    </citation>
    <scope>NUCLEOTIDE SEQUENCE</scope>
    <source>
        <strain evidence="12">CGMCC 1.15533</strain>
    </source>
</reference>
<dbReference type="GO" id="GO:0005886">
    <property type="term" value="C:plasma membrane"/>
    <property type="evidence" value="ECO:0007669"/>
    <property type="project" value="UniProtKB-SubCell"/>
</dbReference>
<accession>A0A917A6N8</accession>
<comment type="similarity">
    <text evidence="9">Belongs to the binding-protein-dependent transport system permease family. OppBC subfamily.</text>
</comment>
<evidence type="ECO:0000256" key="4">
    <source>
        <dbReference type="ARBA" id="ARBA00022692"/>
    </source>
</evidence>
<name>A0A917A6N8_9STRE</name>
<evidence type="ECO:0000256" key="9">
    <source>
        <dbReference type="ARBA" id="ARBA00024202"/>
    </source>
</evidence>
<keyword evidence="4 10" id="KW-0812">Transmembrane</keyword>
<feature type="transmembrane region" description="Helical" evidence="10">
    <location>
        <begin position="44"/>
        <end position="63"/>
    </location>
</feature>
<evidence type="ECO:0000256" key="3">
    <source>
        <dbReference type="ARBA" id="ARBA00022475"/>
    </source>
</evidence>
<dbReference type="Gene3D" id="1.10.3720.10">
    <property type="entry name" value="MetI-like"/>
    <property type="match status" value="1"/>
</dbReference>
<dbReference type="GO" id="GO:0055085">
    <property type="term" value="P:transmembrane transport"/>
    <property type="evidence" value="ECO:0007669"/>
    <property type="project" value="InterPro"/>
</dbReference>
<keyword evidence="13" id="KW-1185">Reference proteome</keyword>
<feature type="transmembrane region" description="Helical" evidence="10">
    <location>
        <begin position="243"/>
        <end position="263"/>
    </location>
</feature>
<dbReference type="InterPro" id="IPR054864">
    <property type="entry name" value="OppC_permease"/>
</dbReference>
<organism evidence="12 13">
    <name type="scientific">Streptococcus himalayensis</name>
    <dbReference type="NCBI Taxonomy" id="1888195"/>
    <lineage>
        <taxon>Bacteria</taxon>
        <taxon>Bacillati</taxon>
        <taxon>Bacillota</taxon>
        <taxon>Bacilli</taxon>
        <taxon>Lactobacillales</taxon>
        <taxon>Streptococcaceae</taxon>
        <taxon>Streptococcus</taxon>
    </lineage>
</organism>
<evidence type="ECO:0000256" key="6">
    <source>
        <dbReference type="ARBA" id="ARBA00022927"/>
    </source>
</evidence>
<dbReference type="PANTHER" id="PTHR43386:SF24">
    <property type="entry name" value="OLIGOPEPTIDE TRANSPORT SYSTEM PERMEASE PROTEIN AMID"/>
    <property type="match status" value="1"/>
</dbReference>
<dbReference type="GO" id="GO:0015833">
    <property type="term" value="P:peptide transport"/>
    <property type="evidence" value="ECO:0007669"/>
    <property type="project" value="UniProtKB-KW"/>
</dbReference>
<comment type="subcellular location">
    <subcellularLocation>
        <location evidence="1 10">Cell membrane</location>
        <topology evidence="1 10">Multi-pass membrane protein</topology>
    </subcellularLocation>
</comment>
<evidence type="ECO:0000256" key="2">
    <source>
        <dbReference type="ARBA" id="ARBA00022448"/>
    </source>
</evidence>